<dbReference type="InterPro" id="IPR050204">
    <property type="entry name" value="AraC_XylS_family_regulators"/>
</dbReference>
<dbReference type="GO" id="GO:0043565">
    <property type="term" value="F:sequence-specific DNA binding"/>
    <property type="evidence" value="ECO:0007669"/>
    <property type="project" value="InterPro"/>
</dbReference>
<dbReference type="Gene3D" id="1.10.10.60">
    <property type="entry name" value="Homeodomain-like"/>
    <property type="match status" value="2"/>
</dbReference>
<reference evidence="8" key="1">
    <citation type="submission" date="2017-09" db="EMBL/GenBank/DDBJ databases">
        <title>Metaegenomics of thermophilic ammonia-oxidizing enrichment culture.</title>
        <authorList>
            <person name="Kato S."/>
            <person name="Suzuki K."/>
        </authorList>
    </citation>
    <scope>NUCLEOTIDE SEQUENCE [LARGE SCALE GENOMIC DNA]</scope>
</reference>
<dbReference type="EMBL" id="BEHT01000039">
    <property type="protein sequence ID" value="GBC99840.1"/>
    <property type="molecule type" value="Genomic_DNA"/>
</dbReference>
<dbReference type="SMART" id="SM00342">
    <property type="entry name" value="HTH_ARAC"/>
    <property type="match status" value="1"/>
</dbReference>
<dbReference type="AlphaFoldDB" id="A0A2H5XF85"/>
<keyword evidence="3" id="KW-0238">DNA-binding</keyword>
<organism evidence="7 8">
    <name type="scientific">Candidatus Fervidibacter japonicus</name>
    <dbReference type="NCBI Taxonomy" id="2035412"/>
    <lineage>
        <taxon>Bacteria</taxon>
        <taxon>Candidatus Fervidibacterota</taxon>
        <taxon>Candidatus Fervidibacter</taxon>
    </lineage>
</organism>
<dbReference type="SUPFAM" id="SSF46689">
    <property type="entry name" value="Homeodomain-like"/>
    <property type="match status" value="2"/>
</dbReference>
<dbReference type="InterPro" id="IPR018060">
    <property type="entry name" value="HTH_AraC"/>
</dbReference>
<gene>
    <name evidence="7" type="primary">btr</name>
    <name evidence="7" type="ORF">HRbin17_02371</name>
</gene>
<evidence type="ECO:0000313" key="7">
    <source>
        <dbReference type="EMBL" id="GBC99840.1"/>
    </source>
</evidence>
<dbReference type="PANTHER" id="PTHR46796">
    <property type="entry name" value="HTH-TYPE TRANSCRIPTIONAL ACTIVATOR RHAS-RELATED"/>
    <property type="match status" value="1"/>
</dbReference>
<evidence type="ECO:0000313" key="8">
    <source>
        <dbReference type="Proteomes" id="UP000236173"/>
    </source>
</evidence>
<accession>A0A2H5XF85</accession>
<evidence type="ECO:0000259" key="6">
    <source>
        <dbReference type="PROSITE" id="PS01124"/>
    </source>
</evidence>
<keyword evidence="5" id="KW-0804">Transcription</keyword>
<evidence type="ECO:0000256" key="5">
    <source>
        <dbReference type="ARBA" id="ARBA00023163"/>
    </source>
</evidence>
<dbReference type="PROSITE" id="PS01124">
    <property type="entry name" value="HTH_ARAC_FAMILY_2"/>
    <property type="match status" value="1"/>
</dbReference>
<dbReference type="Pfam" id="PF12833">
    <property type="entry name" value="HTH_18"/>
    <property type="match status" value="1"/>
</dbReference>
<dbReference type="PANTHER" id="PTHR46796:SF13">
    <property type="entry name" value="HTH-TYPE TRANSCRIPTIONAL ACTIVATOR RHAS"/>
    <property type="match status" value="1"/>
</dbReference>
<dbReference type="InterPro" id="IPR018062">
    <property type="entry name" value="HTH_AraC-typ_CS"/>
</dbReference>
<comment type="caution">
    <text evidence="7">The sequence shown here is derived from an EMBL/GenBank/DDBJ whole genome shotgun (WGS) entry which is preliminary data.</text>
</comment>
<evidence type="ECO:0000256" key="3">
    <source>
        <dbReference type="ARBA" id="ARBA00023125"/>
    </source>
</evidence>
<name>A0A2H5XF85_9BACT</name>
<dbReference type="GO" id="GO:0003700">
    <property type="term" value="F:DNA-binding transcription factor activity"/>
    <property type="evidence" value="ECO:0007669"/>
    <property type="project" value="InterPro"/>
</dbReference>
<dbReference type="InterPro" id="IPR037923">
    <property type="entry name" value="HTH-like"/>
</dbReference>
<sequence length="331" mass="38095">MRSMLLKHHTGFIPSRMLESEAGSWEAISQIIEYQLLPTLDQVGAALFLPKGDPVPSNVYSAPIENQPPMWYRKCPQIVYIVQGEEQIVYRGQLYTLRARQGVILFKSGGPHISHIVTSKTIPFRDCLWFDFLPSGCVVHRCQLSFKEHLSGPHYMLLDPKLQEIFQELEEELNCSSRSNPLIVKSLLMSLFSLLVRAKLLPLKAVVYPLKESEKLPLPLRKAIQIMHRSYNRPFSLTRLAQVCGFSPFHFCRVFKNYLGTTPLRYLTQLRLEIARRLLETSSLSITEIAHLVGYSNPAYLTRLFCRFFNIPPTKVRPQPRPSHHPEPTQK</sequence>
<keyword evidence="1" id="KW-0963">Cytoplasm</keyword>
<dbReference type="Proteomes" id="UP000236173">
    <property type="component" value="Unassembled WGS sequence"/>
</dbReference>
<dbReference type="InterPro" id="IPR009057">
    <property type="entry name" value="Homeodomain-like_sf"/>
</dbReference>
<feature type="domain" description="HTH araC/xylS-type" evidence="6">
    <location>
        <begin position="221"/>
        <end position="319"/>
    </location>
</feature>
<dbReference type="PROSITE" id="PS00041">
    <property type="entry name" value="HTH_ARAC_FAMILY_1"/>
    <property type="match status" value="1"/>
</dbReference>
<proteinExistence type="predicted"/>
<keyword evidence="2" id="KW-0805">Transcription regulation</keyword>
<dbReference type="SUPFAM" id="SSF51215">
    <property type="entry name" value="Regulatory protein AraC"/>
    <property type="match status" value="1"/>
</dbReference>
<evidence type="ECO:0000256" key="4">
    <source>
        <dbReference type="ARBA" id="ARBA00023159"/>
    </source>
</evidence>
<keyword evidence="4" id="KW-0010">Activator</keyword>
<protein>
    <submittedName>
        <fullName evidence="7">HTH-type transcriptional activator Btr</fullName>
    </submittedName>
</protein>
<evidence type="ECO:0000256" key="2">
    <source>
        <dbReference type="ARBA" id="ARBA00023015"/>
    </source>
</evidence>
<evidence type="ECO:0000256" key="1">
    <source>
        <dbReference type="ARBA" id="ARBA00022490"/>
    </source>
</evidence>